<dbReference type="Pfam" id="PF13489">
    <property type="entry name" value="Methyltransf_23"/>
    <property type="match status" value="1"/>
</dbReference>
<protein>
    <submittedName>
        <fullName evidence="1">Class I SAM-dependent methyltransferase</fullName>
    </submittedName>
</protein>
<name>A0A8J7QNX5_9BACT</name>
<dbReference type="Gene3D" id="3.40.50.150">
    <property type="entry name" value="Vaccinia Virus protein VP39"/>
    <property type="match status" value="1"/>
</dbReference>
<sequence>MHLSQHHAIINESVRWWDRKAAGYAKQPIADMAAYEQKLAQTRAYLKPQSRVLEFGCGTGSTALAHAPYVAHIDATDSSGNMIAIAREKAKQAAITNVTFTQASLAEVAARPTRYDVVLGLNVVHLMNDWEESIRQAHSLLKPGGVFVSSTACIARAPLWMRLLLPLGGTLGLIPKVVVFTHEALTAAMTDAGFQLRTNAMINHHGMTAFMIGQREKD</sequence>
<gene>
    <name evidence="1" type="ORF">J3U88_25810</name>
</gene>
<dbReference type="PANTHER" id="PTHR43861">
    <property type="entry name" value="TRANS-ACONITATE 2-METHYLTRANSFERASE-RELATED"/>
    <property type="match status" value="1"/>
</dbReference>
<dbReference type="GO" id="GO:0008168">
    <property type="term" value="F:methyltransferase activity"/>
    <property type="evidence" value="ECO:0007669"/>
    <property type="project" value="UniProtKB-KW"/>
</dbReference>
<dbReference type="CDD" id="cd02440">
    <property type="entry name" value="AdoMet_MTases"/>
    <property type="match status" value="1"/>
</dbReference>
<reference evidence="1" key="1">
    <citation type="submission" date="2021-03" db="EMBL/GenBank/DDBJ databases">
        <authorList>
            <person name="Wang G."/>
        </authorList>
    </citation>
    <scope>NUCLEOTIDE SEQUENCE</scope>
    <source>
        <strain evidence="1">KCTC 12899</strain>
    </source>
</reference>
<dbReference type="InterPro" id="IPR029063">
    <property type="entry name" value="SAM-dependent_MTases_sf"/>
</dbReference>
<dbReference type="GO" id="GO:0032259">
    <property type="term" value="P:methylation"/>
    <property type="evidence" value="ECO:0007669"/>
    <property type="project" value="UniProtKB-KW"/>
</dbReference>
<dbReference type="SUPFAM" id="SSF53335">
    <property type="entry name" value="S-adenosyl-L-methionine-dependent methyltransferases"/>
    <property type="match status" value="1"/>
</dbReference>
<dbReference type="RefSeq" id="WP_207861895.1">
    <property type="nucleotide sequence ID" value="NZ_JAFREP010000029.1"/>
</dbReference>
<dbReference type="AlphaFoldDB" id="A0A8J7QNX5"/>
<proteinExistence type="predicted"/>
<keyword evidence="1" id="KW-0489">Methyltransferase</keyword>
<dbReference type="Proteomes" id="UP000664417">
    <property type="component" value="Unassembled WGS sequence"/>
</dbReference>
<keyword evidence="1" id="KW-0808">Transferase</keyword>
<keyword evidence="2" id="KW-1185">Reference proteome</keyword>
<dbReference type="EMBL" id="JAFREP010000029">
    <property type="protein sequence ID" value="MBO1321923.1"/>
    <property type="molecule type" value="Genomic_DNA"/>
</dbReference>
<accession>A0A8J7QNX5</accession>
<comment type="caution">
    <text evidence="1">The sequence shown here is derived from an EMBL/GenBank/DDBJ whole genome shotgun (WGS) entry which is preliminary data.</text>
</comment>
<organism evidence="1 2">
    <name type="scientific">Acanthopleuribacter pedis</name>
    <dbReference type="NCBI Taxonomy" id="442870"/>
    <lineage>
        <taxon>Bacteria</taxon>
        <taxon>Pseudomonadati</taxon>
        <taxon>Acidobacteriota</taxon>
        <taxon>Holophagae</taxon>
        <taxon>Acanthopleuribacterales</taxon>
        <taxon>Acanthopleuribacteraceae</taxon>
        <taxon>Acanthopleuribacter</taxon>
    </lineage>
</organism>
<evidence type="ECO:0000313" key="1">
    <source>
        <dbReference type="EMBL" id="MBO1321923.1"/>
    </source>
</evidence>
<evidence type="ECO:0000313" key="2">
    <source>
        <dbReference type="Proteomes" id="UP000664417"/>
    </source>
</evidence>